<evidence type="ECO:0000256" key="1">
    <source>
        <dbReference type="ARBA" id="ARBA00007553"/>
    </source>
</evidence>
<evidence type="ECO:0000259" key="2">
    <source>
        <dbReference type="PROSITE" id="PS51781"/>
    </source>
</evidence>
<gene>
    <name evidence="3" type="ORF">C5a_23</name>
</gene>
<name>A0A1L5C2A2_9CAUD</name>
<dbReference type="PROSITE" id="PS51781">
    <property type="entry name" value="SH3B"/>
    <property type="match status" value="1"/>
</dbReference>
<dbReference type="Gene3D" id="2.30.30.40">
    <property type="entry name" value="SH3 Domains"/>
    <property type="match status" value="1"/>
</dbReference>
<dbReference type="Pfam" id="PF08239">
    <property type="entry name" value="SH3_3"/>
    <property type="match status" value="1"/>
</dbReference>
<dbReference type="EMBL" id="KY045851">
    <property type="protein sequence ID" value="APM00233.1"/>
    <property type="molecule type" value="Genomic_DNA"/>
</dbReference>
<feature type="domain" description="SH3b" evidence="2">
    <location>
        <begin position="74"/>
        <end position="136"/>
    </location>
</feature>
<dbReference type="SMART" id="SM00287">
    <property type="entry name" value="SH3b"/>
    <property type="match status" value="1"/>
</dbReference>
<dbReference type="Proteomes" id="UP000222283">
    <property type="component" value="Segment"/>
</dbReference>
<evidence type="ECO:0000313" key="4">
    <source>
        <dbReference type="Proteomes" id="UP000222283"/>
    </source>
</evidence>
<proteinExistence type="inferred from homology"/>
<accession>A0A1L5C2A2</accession>
<keyword evidence="4" id="KW-1185">Reference proteome</keyword>
<organism evidence="3 4">
    <name type="scientific">Pseudoalteromonas phage C5a</name>
    <dbReference type="NCBI Taxonomy" id="1916107"/>
    <lineage>
        <taxon>Viruses</taxon>
        <taxon>Duplodnaviria</taxon>
        <taxon>Heunggongvirae</taxon>
        <taxon>Uroviricota</taxon>
        <taxon>Caudoviricetes</taxon>
        <taxon>Peduoviridae</taxon>
        <taxon>Catalunyavirus</taxon>
        <taxon>Catalunyavirus C5a</taxon>
    </lineage>
</organism>
<evidence type="ECO:0000313" key="3">
    <source>
        <dbReference type="EMBL" id="APM00233.1"/>
    </source>
</evidence>
<protein>
    <submittedName>
        <fullName evidence="3">SH3 type 3 domain protein</fullName>
    </submittedName>
</protein>
<comment type="similarity">
    <text evidence="1">Belongs to the N-acetylmuramoyl-L-alanine amidase 2 family.</text>
</comment>
<dbReference type="InterPro" id="IPR003646">
    <property type="entry name" value="SH3-like_bac-type"/>
</dbReference>
<reference evidence="3 4" key="1">
    <citation type="submission" date="2016-10" db="EMBL/GenBank/DDBJ databases">
        <title>An insight into ecological interactions, comparative genomics and biogeography of Pseudoalteromonas phages.</title>
        <authorList>
            <person name="Lara E."/>
            <person name="Vaque D."/>
            <person name="Sa E.L."/>
            <person name="Salazar G."/>
            <person name="Sanchez P."/>
            <person name="Duhaime M.B."/>
            <person name="Ignacio-Espinoza J."/>
            <person name="Santos F."/>
            <person name="Roux S."/>
            <person name="Anton J."/>
            <person name="Sullivan M.B."/>
            <person name="Acinas S.G."/>
        </authorList>
    </citation>
    <scope>NUCLEOTIDE SEQUENCE [LARGE SCALE GENOMIC DNA]</scope>
    <source>
        <strain evidence="3 4">C5a</strain>
    </source>
</reference>
<sequence>MKLNSVLILIFFLLFTFSSEAKNCRKGQPCGNSCISWKKTCRIGSYSYDKKIGFNRKEKVAYSRSEINESENASGRFIVTASKLNVRDNPYTIKNIVGTLEKGEEVYVYSIVNGWAMIKFNSTFYYVSSKYLTDKTKLILN</sequence>